<dbReference type="Pfam" id="PF20160">
    <property type="entry name" value="C-JID"/>
    <property type="match status" value="1"/>
</dbReference>
<dbReference type="InterPro" id="IPR058192">
    <property type="entry name" value="WHD_ROQ1-like"/>
</dbReference>
<dbReference type="PRINTS" id="PR00364">
    <property type="entry name" value="DISEASERSIST"/>
</dbReference>
<dbReference type="OrthoDB" id="1404028at2759"/>
<keyword evidence="5" id="KW-0611">Plant defense</keyword>
<dbReference type="SUPFAM" id="SSF52200">
    <property type="entry name" value="Toll/Interleukin receptor TIR domain"/>
    <property type="match status" value="1"/>
</dbReference>
<dbReference type="Pfam" id="PF00931">
    <property type="entry name" value="NB-ARC"/>
    <property type="match status" value="1"/>
</dbReference>
<evidence type="ECO:0000313" key="12">
    <source>
        <dbReference type="EnsemblPlants" id="AES89889"/>
    </source>
</evidence>
<dbReference type="FunFam" id="3.40.50.10140:FF:000007">
    <property type="entry name" value="Disease resistance protein (TIR-NBS-LRR class)"/>
    <property type="match status" value="1"/>
</dbReference>
<evidence type="ECO:0000313" key="11">
    <source>
        <dbReference type="EMBL" id="AES89889.1"/>
    </source>
</evidence>
<evidence type="ECO:0000256" key="8">
    <source>
        <dbReference type="SAM" id="MobiDB-lite"/>
    </source>
</evidence>
<dbReference type="InterPro" id="IPR036390">
    <property type="entry name" value="WH_DNA-bd_sf"/>
</dbReference>
<dbReference type="GO" id="GO:0061809">
    <property type="term" value="F:NAD+ nucleosidase activity, cyclic ADP-ribose generating"/>
    <property type="evidence" value="ECO:0007669"/>
    <property type="project" value="UniProtKB-EC"/>
</dbReference>
<evidence type="ECO:0000256" key="7">
    <source>
        <dbReference type="ARBA" id="ARBA00047304"/>
    </source>
</evidence>
<dbReference type="EC" id="3.2.2.6" evidence="1"/>
<evidence type="ECO:0000256" key="9">
    <source>
        <dbReference type="SAM" id="Phobius"/>
    </source>
</evidence>
<dbReference type="SUPFAM" id="SSF52058">
    <property type="entry name" value="L domain-like"/>
    <property type="match status" value="1"/>
</dbReference>
<comment type="catalytic activity">
    <reaction evidence="7">
        <text>NAD(+) + H2O = ADP-D-ribose + nicotinamide + H(+)</text>
        <dbReference type="Rhea" id="RHEA:16301"/>
        <dbReference type="ChEBI" id="CHEBI:15377"/>
        <dbReference type="ChEBI" id="CHEBI:15378"/>
        <dbReference type="ChEBI" id="CHEBI:17154"/>
        <dbReference type="ChEBI" id="CHEBI:57540"/>
        <dbReference type="ChEBI" id="CHEBI:57967"/>
        <dbReference type="EC" id="3.2.2.6"/>
    </reaction>
    <physiologicalReaction direction="left-to-right" evidence="7">
        <dbReference type="Rhea" id="RHEA:16302"/>
    </physiologicalReaction>
</comment>
<dbReference type="Pfam" id="PF23282">
    <property type="entry name" value="WHD_ROQ1"/>
    <property type="match status" value="1"/>
</dbReference>
<dbReference type="PANTHER" id="PTHR11017">
    <property type="entry name" value="LEUCINE-RICH REPEAT-CONTAINING PROTEIN"/>
    <property type="match status" value="1"/>
</dbReference>
<dbReference type="PaxDb" id="3880-AES89889"/>
<dbReference type="InterPro" id="IPR035897">
    <property type="entry name" value="Toll_tir_struct_dom_sf"/>
</dbReference>
<evidence type="ECO:0000256" key="4">
    <source>
        <dbReference type="ARBA" id="ARBA00022801"/>
    </source>
</evidence>
<keyword evidence="4" id="KW-0378">Hydrolase</keyword>
<evidence type="ECO:0000256" key="3">
    <source>
        <dbReference type="ARBA" id="ARBA00022737"/>
    </source>
</evidence>
<dbReference type="SMART" id="SM00255">
    <property type="entry name" value="TIR"/>
    <property type="match status" value="1"/>
</dbReference>
<dbReference type="PANTHER" id="PTHR11017:SF259">
    <property type="entry name" value="ADP-RIBOSYL CYCLASE_CYCLIC ADP-RIBOSE HYDROLASE"/>
    <property type="match status" value="1"/>
</dbReference>
<dbReference type="PROSITE" id="PS50104">
    <property type="entry name" value="TIR"/>
    <property type="match status" value="1"/>
</dbReference>
<keyword evidence="3" id="KW-0677">Repeat</keyword>
<evidence type="ECO:0000256" key="1">
    <source>
        <dbReference type="ARBA" id="ARBA00011982"/>
    </source>
</evidence>
<evidence type="ECO:0000256" key="6">
    <source>
        <dbReference type="ARBA" id="ARBA00023027"/>
    </source>
</evidence>
<dbReference type="Gene3D" id="3.40.50.10140">
    <property type="entry name" value="Toll/interleukin-1 receptor homology (TIR) domain"/>
    <property type="match status" value="1"/>
</dbReference>
<keyword evidence="2" id="KW-0433">Leucine-rich repeat</keyword>
<keyword evidence="9" id="KW-0472">Membrane</keyword>
<dbReference type="SUPFAM" id="SSF46785">
    <property type="entry name" value="Winged helix' DNA-binding domain"/>
    <property type="match status" value="1"/>
</dbReference>
<feature type="region of interest" description="Disordered" evidence="8">
    <location>
        <begin position="1132"/>
        <end position="1154"/>
    </location>
</feature>
<name>G7JF23_MEDTR</name>
<feature type="transmembrane region" description="Helical" evidence="9">
    <location>
        <begin position="21"/>
        <end position="43"/>
    </location>
</feature>
<dbReference type="EnsemblPlants" id="AES89889">
    <property type="protein sequence ID" value="AES89889"/>
    <property type="gene ID" value="MTR_4g081270"/>
</dbReference>
<dbReference type="InterPro" id="IPR045344">
    <property type="entry name" value="C-JID"/>
</dbReference>
<evidence type="ECO:0000256" key="5">
    <source>
        <dbReference type="ARBA" id="ARBA00022821"/>
    </source>
</evidence>
<gene>
    <name evidence="12" type="primary">11441353</name>
    <name evidence="11" type="ordered locus">MTR_4g081270</name>
</gene>
<dbReference type="HOGENOM" id="CLU_001561_0_2_1"/>
<keyword evidence="6" id="KW-0520">NAD</keyword>
<dbReference type="EMBL" id="CM001220">
    <property type="protein sequence ID" value="AES89889.1"/>
    <property type="molecule type" value="Genomic_DNA"/>
</dbReference>
<dbReference type="Gene3D" id="3.40.50.300">
    <property type="entry name" value="P-loop containing nucleotide triphosphate hydrolases"/>
    <property type="match status" value="1"/>
</dbReference>
<dbReference type="eggNOG" id="ENOG502R41B">
    <property type="taxonomic scope" value="Eukaryota"/>
</dbReference>
<dbReference type="Proteomes" id="UP000002051">
    <property type="component" value="Chromosome 4"/>
</dbReference>
<keyword evidence="9" id="KW-1133">Transmembrane helix</keyword>
<dbReference type="SUPFAM" id="SSF52540">
    <property type="entry name" value="P-loop containing nucleoside triphosphate hydrolases"/>
    <property type="match status" value="1"/>
</dbReference>
<dbReference type="GO" id="GO:0007165">
    <property type="term" value="P:signal transduction"/>
    <property type="evidence" value="ECO:0007669"/>
    <property type="project" value="InterPro"/>
</dbReference>
<keyword evidence="9" id="KW-0812">Transmembrane</keyword>
<reference evidence="11 13" key="2">
    <citation type="journal article" date="2014" name="BMC Genomics">
        <title>An improved genome release (version Mt4.0) for the model legume Medicago truncatula.</title>
        <authorList>
            <person name="Tang H."/>
            <person name="Krishnakumar V."/>
            <person name="Bidwell S."/>
            <person name="Rosen B."/>
            <person name="Chan A."/>
            <person name="Zhou S."/>
            <person name="Gentzbittel L."/>
            <person name="Childs K.L."/>
            <person name="Yandell M."/>
            <person name="Gundlach H."/>
            <person name="Mayer K.F."/>
            <person name="Schwartz D.C."/>
            <person name="Town C.D."/>
        </authorList>
    </citation>
    <scope>GENOME REANNOTATION</scope>
    <source>
        <strain evidence="12 13">cv. Jemalong A17</strain>
    </source>
</reference>
<keyword evidence="13" id="KW-1185">Reference proteome</keyword>
<dbReference type="Gene3D" id="3.80.10.10">
    <property type="entry name" value="Ribonuclease Inhibitor"/>
    <property type="match status" value="2"/>
</dbReference>
<dbReference type="InterPro" id="IPR042197">
    <property type="entry name" value="Apaf_helical"/>
</dbReference>
<organism evidence="11 13">
    <name type="scientific">Medicago truncatula</name>
    <name type="common">Barrel medic</name>
    <name type="synonym">Medicago tribuloides</name>
    <dbReference type="NCBI Taxonomy" id="3880"/>
    <lineage>
        <taxon>Eukaryota</taxon>
        <taxon>Viridiplantae</taxon>
        <taxon>Streptophyta</taxon>
        <taxon>Embryophyta</taxon>
        <taxon>Tracheophyta</taxon>
        <taxon>Spermatophyta</taxon>
        <taxon>Magnoliopsida</taxon>
        <taxon>eudicotyledons</taxon>
        <taxon>Gunneridae</taxon>
        <taxon>Pentapetalae</taxon>
        <taxon>rosids</taxon>
        <taxon>fabids</taxon>
        <taxon>Fabales</taxon>
        <taxon>Fabaceae</taxon>
        <taxon>Papilionoideae</taxon>
        <taxon>50 kb inversion clade</taxon>
        <taxon>NPAAA clade</taxon>
        <taxon>Hologalegina</taxon>
        <taxon>IRL clade</taxon>
        <taxon>Trifolieae</taxon>
        <taxon>Medicago</taxon>
    </lineage>
</organism>
<dbReference type="InterPro" id="IPR044974">
    <property type="entry name" value="Disease_R_plants"/>
</dbReference>
<dbReference type="GO" id="GO:0006952">
    <property type="term" value="P:defense response"/>
    <property type="evidence" value="ECO:0007669"/>
    <property type="project" value="UniProtKB-KW"/>
</dbReference>
<evidence type="ECO:0000259" key="10">
    <source>
        <dbReference type="PROSITE" id="PS50104"/>
    </source>
</evidence>
<dbReference type="KEGG" id="mtr:11441353"/>
<evidence type="ECO:0000256" key="2">
    <source>
        <dbReference type="ARBA" id="ARBA00022614"/>
    </source>
</evidence>
<dbReference type="Pfam" id="PF01582">
    <property type="entry name" value="TIR"/>
    <property type="match status" value="1"/>
</dbReference>
<dbReference type="InterPro" id="IPR032675">
    <property type="entry name" value="LRR_dom_sf"/>
</dbReference>
<proteinExistence type="predicted"/>
<reference evidence="12" key="3">
    <citation type="submission" date="2015-04" db="UniProtKB">
        <authorList>
            <consortium name="EnsemblPlants"/>
        </authorList>
    </citation>
    <scope>IDENTIFICATION</scope>
    <source>
        <strain evidence="12">cv. Jemalong A17</strain>
    </source>
</reference>
<dbReference type="InterPro" id="IPR002182">
    <property type="entry name" value="NB-ARC"/>
</dbReference>
<dbReference type="Gene3D" id="1.10.8.430">
    <property type="entry name" value="Helical domain of apoptotic protease-activating factors"/>
    <property type="match status" value="1"/>
</dbReference>
<dbReference type="AlphaFoldDB" id="G7JF23"/>
<protein>
    <recommendedName>
        <fullName evidence="1">ADP-ribosyl cyclase/cyclic ADP-ribose hydrolase</fullName>
        <ecNumber evidence="1">3.2.2.6</ecNumber>
    </recommendedName>
</protein>
<sequence length="1181" mass="135218">MRNLIRSISKPQQDKPSSESFELFHIVFYSTAIVLVLLSSLSLSASPLSNLLSSINKIIQIRIFSSVLMTSSLKNNYYDVFVTFRGEDTRFNFTDHLFAALQRKGIFAFRDDTKLQKGESIAPELIRAIEGSQVFIAVLSKNYASSTWCLRELEYILHYSQVFGRRVLPVFYDVDPSEVRHQKGIYGEAFSKHEQTFQHDSHVVQRWREALTQVGNISGWDLRDKPQYEEIKKIVDEILNILGHNYSSLPKELVGMNSHIDKVANLLLLDSIDDVRVVGICGMGGIGKTTLATALYGQISHQFDARCFIDDLSKIYRHDGQVGAQKQILHQTLGVEPFQLCNLYHTTDLMRRRLRRLRVLIIVDNVDKVGQLDKLGVNREWLGAGSRIIIISGDEHILKEYGVDVVYRVPLLNWTNSLQLFSLKAFKLYHIISDYEELTYDILNYANGLPLAITVLGSSLFSRSISEWRSELTKLKVSPHKDIMDVLQLSLIGLMEMEKEIFLHIACFFNGREEDYVKNVLNYCGFHADIGLRVLVDNSLIHISDESKIEMHGLFEVLGKNIVHEISRKWSRLWLHEQFYNVVSNNMEINVEAVVLYGPGNEKGILMAEALSKMNSLELLILKNVKVSGSLNYLSNKLRYLEWEAEKGILMAEALSKMNSLELLILKKVKVSGSLNYLSNKLRYLEWDEYPFLYLPSSSQLDELSELILVGSSITQLWKDKKYLPNLRNLDLSCSKNLATMPHFAEFPNLKRLNLEGCVSLVQINSSIGLLRELVFLNLKNCKNLICIPNEISGLTSLKYFTICGCSNTFKNSKAHGYFSSCLLPSLPSVSCLSEIDISFCNLSQIPDALGSLTWLERLNLRGNNFVTLPSLRDHSRLEYLNLEHCKQLTSLPELPLPAAIKQDKHKRAGMFIFNCPELGEREQCINMTLSWMIHFIQGKQDSSASFHQIDIVIPGTEIPKWFNNRRMGRSISIDPSPIVYDDNIIGIACCAVFSVELFDPTKTRYEWGPIIRLGFKSSNAANSNYVVIPVTLYRHLITVKSNHMWLIYFDRELFFSFLRSIDNTLWELDHIKMEASVMNGQGLHLEVKNCGFRWVFKQDQQPFDSPNNDVPGKEESHEFRPVLWAIEDEAQNRKQDQQPFDSPNNDVPGKEESHKFRPAILWAIEDEAQNRKHKYNKSSD</sequence>
<accession>G7JF23</accession>
<dbReference type="InterPro" id="IPR000157">
    <property type="entry name" value="TIR_dom"/>
</dbReference>
<dbReference type="GO" id="GO:0043531">
    <property type="term" value="F:ADP binding"/>
    <property type="evidence" value="ECO:0007669"/>
    <property type="project" value="InterPro"/>
</dbReference>
<feature type="domain" description="TIR" evidence="10">
    <location>
        <begin position="76"/>
        <end position="242"/>
    </location>
</feature>
<dbReference type="InterPro" id="IPR027417">
    <property type="entry name" value="P-loop_NTPase"/>
</dbReference>
<evidence type="ECO:0000313" key="13">
    <source>
        <dbReference type="Proteomes" id="UP000002051"/>
    </source>
</evidence>
<reference evidence="11 13" key="1">
    <citation type="journal article" date="2011" name="Nature">
        <title>The Medicago genome provides insight into the evolution of rhizobial symbioses.</title>
        <authorList>
            <person name="Young N.D."/>
            <person name="Debelle F."/>
            <person name="Oldroyd G.E."/>
            <person name="Geurts R."/>
            <person name="Cannon S.B."/>
            <person name="Udvardi M.K."/>
            <person name="Benedito V.A."/>
            <person name="Mayer K.F."/>
            <person name="Gouzy J."/>
            <person name="Schoof H."/>
            <person name="Van de Peer Y."/>
            <person name="Proost S."/>
            <person name="Cook D.R."/>
            <person name="Meyers B.C."/>
            <person name="Spannagl M."/>
            <person name="Cheung F."/>
            <person name="De Mita S."/>
            <person name="Krishnakumar V."/>
            <person name="Gundlach H."/>
            <person name="Zhou S."/>
            <person name="Mudge J."/>
            <person name="Bharti A.K."/>
            <person name="Murray J.D."/>
            <person name="Naoumkina M.A."/>
            <person name="Rosen B."/>
            <person name="Silverstein K.A."/>
            <person name="Tang H."/>
            <person name="Rombauts S."/>
            <person name="Zhao P.X."/>
            <person name="Zhou P."/>
            <person name="Barbe V."/>
            <person name="Bardou P."/>
            <person name="Bechner M."/>
            <person name="Bellec A."/>
            <person name="Berger A."/>
            <person name="Berges H."/>
            <person name="Bidwell S."/>
            <person name="Bisseling T."/>
            <person name="Choisne N."/>
            <person name="Couloux A."/>
            <person name="Denny R."/>
            <person name="Deshpande S."/>
            <person name="Dai X."/>
            <person name="Doyle J.J."/>
            <person name="Dudez A.M."/>
            <person name="Farmer A.D."/>
            <person name="Fouteau S."/>
            <person name="Franken C."/>
            <person name="Gibelin C."/>
            <person name="Gish J."/>
            <person name="Goldstein S."/>
            <person name="Gonzalez A.J."/>
            <person name="Green P.J."/>
            <person name="Hallab A."/>
            <person name="Hartog M."/>
            <person name="Hua A."/>
            <person name="Humphray S.J."/>
            <person name="Jeong D.H."/>
            <person name="Jing Y."/>
            <person name="Jocker A."/>
            <person name="Kenton S.M."/>
            <person name="Kim D.J."/>
            <person name="Klee K."/>
            <person name="Lai H."/>
            <person name="Lang C."/>
            <person name="Lin S."/>
            <person name="Macmil S.L."/>
            <person name="Magdelenat G."/>
            <person name="Matthews L."/>
            <person name="McCorrison J."/>
            <person name="Monaghan E.L."/>
            <person name="Mun J.H."/>
            <person name="Najar F.Z."/>
            <person name="Nicholson C."/>
            <person name="Noirot C."/>
            <person name="O'Bleness M."/>
            <person name="Paule C.R."/>
            <person name="Poulain J."/>
            <person name="Prion F."/>
            <person name="Qin B."/>
            <person name="Qu C."/>
            <person name="Retzel E.F."/>
            <person name="Riddle C."/>
            <person name="Sallet E."/>
            <person name="Samain S."/>
            <person name="Samson N."/>
            <person name="Sanders I."/>
            <person name="Saurat O."/>
            <person name="Scarpelli C."/>
            <person name="Schiex T."/>
            <person name="Segurens B."/>
            <person name="Severin A.J."/>
            <person name="Sherrier D.J."/>
            <person name="Shi R."/>
            <person name="Sims S."/>
            <person name="Singer S.R."/>
            <person name="Sinharoy S."/>
            <person name="Sterck L."/>
            <person name="Viollet A."/>
            <person name="Wang B.B."/>
            <person name="Wang K."/>
            <person name="Wang M."/>
            <person name="Wang X."/>
            <person name="Warfsmann J."/>
            <person name="Weissenbach J."/>
            <person name="White D.D."/>
            <person name="White J.D."/>
            <person name="Wiley G.B."/>
            <person name="Wincker P."/>
            <person name="Xing Y."/>
            <person name="Yang L."/>
            <person name="Yao Z."/>
            <person name="Ying F."/>
            <person name="Zhai J."/>
            <person name="Zhou L."/>
            <person name="Zuber A."/>
            <person name="Denarie J."/>
            <person name="Dixon R.A."/>
            <person name="May G.D."/>
            <person name="Schwartz D.C."/>
            <person name="Rogers J."/>
            <person name="Quetier F."/>
            <person name="Town C.D."/>
            <person name="Roe B.A."/>
        </authorList>
    </citation>
    <scope>NUCLEOTIDE SEQUENCE [LARGE SCALE GENOMIC DNA]</scope>
    <source>
        <strain evidence="11">A17</strain>
        <strain evidence="12 13">cv. Jemalong A17</strain>
    </source>
</reference>